<dbReference type="RefSeq" id="XP_067713857.1">
    <property type="nucleotide sequence ID" value="XM_067857756.1"/>
</dbReference>
<dbReference type="InterPro" id="IPR000008">
    <property type="entry name" value="C2_dom"/>
</dbReference>
<dbReference type="SUPFAM" id="SSF49562">
    <property type="entry name" value="C2 domain (Calcium/lipid-binding domain, CaLB)"/>
    <property type="match status" value="1"/>
</dbReference>
<protein>
    <submittedName>
        <fullName evidence="7">Double C2-like domain-containing protein</fullName>
    </submittedName>
</protein>
<sequence length="2306" mass="256620">MHGLKVPGLNFDIFTKVGAKEDVAERAGADALPSAESDKAAFEAGKAAKGDPGQSSAETAGGTEAPPDVNEALAEHELLWSTQYTYDEFIDSLSVAHEGRGESPNEKRHWSYPRRWLVKLHNLKIVNCVADSLTCFAEFDFGGSRSECRVQMGGSVCILNRGETKNYIRTTVVQNVTRDVQRSFNCAHEFEYRGSYLDLEHEKLKIKLWKYRRYTVNSLESIYEGQLLQFAKGDIHVEIPMYKGLNKQRHLRCRISFDLYFQELYDFELSFLRWRLSDVPSFVDLLYKSKESFEKLKLDSGGSGEKGKRRPKQPSTMSFSIFDKMTYYFIRRRIDRDYAKEATLRRETTKVLGDEHRTSVDSLDPYKVLLRSQDDIVFKINSISHIKNSLPSLKLQVHIKTDSAFRHDTSLQLSSLISRNTRDAYWENMGELVFRGTMLDLERAELEVDIIDITAPKAANRVGRVVLPLAGVVDYPFLKSQVSKPKWLSLKASMEGWGPQLDRLNFGSLSGTIQIQRQPRYRQLTNPSGLTLYSYPMMLIVTVGGVDQLVLDDDNAIVDSYVEVTYNRLTYRTFICRNNRAPTWNEDILVPFLTNDGEKISCSVVMQSPPVRFTVWGTSETDGKVMYLGGAVLHPHEIFYTTKGALKSCVKKTYAENGQYGNMYESRVFETRVFSGPLKLSFLNNDDRQSSLTVSAWIYPDMPEEVMPDQFDARLVRSEKVRLPSFQLTAFYSRLLQDWQRVVDMKLRPIFKDVGLVNVECLTQYQQRVFLPSLITPMHPPMGIYTPNAIFHMVRCVPFVRKTYNSRFTPDFLMKLKGGNAFDHCVLQCSYLRGLIPPVDAFICVGTTHDGRPHAWVATFMPSVNKSVKMWESTTGDIQVLKHRLSSEEDRSEPVSARRLKLKTSSKFPYKTLLYVFNESNVWLNVQGFTDPQVLLYDLDDSDLWYPFAPHHCPADATYVPKISYAKVNEYDIQRVSHELQQNIERHLTIHRYAQNLQTRWNRDEALGAFLVTGMKLLHQINMCPDEDVQLAKCELQEWKILLNKNIPQSHQVIVVPLHFNTVDAEFIAENIKTNVPTLDSRERFITFAMASRVISLPGNLFSVYVILLVAQKIHERVRIRLVMEHERLAQRKRKKKSVSAAEDDSNDVENREDNLNESLKAALESNLEMSGESIEPKKLYSGLVDKLDSILDNQDDQLNRLLSRSITRSSNAGRQKTTSLATPGSTEGSTANESDLSHLVSSGSDVFSKLKSDVDESTSQISASSMSINFGNLSSSQGTTPRGGGKAADGGVASTRGGHDVGSAESQAGGLMYSPSYEYDKEAEGGVPIGETKTLRVATMTYRDSVLNPNLMSSASCSYASSLNSVGSRIIIKDGSFEESDGGTAPEQPPTPISQALLSMTQEAGQGEEGSATPASGVMTSRETLSLGMSPLASCTSSSSGLFNCVGAICSPLRTTSSSSQETLVSGREDSARRALAESSADGINSALISDASHDLSGGSPSHRDAGTSSVSLDASGEETDAHLEAINPNLVSRAYTGDLGLESDAEVARLTTQSDTLFTEDDDDDWSDSIPSSSEEEGAGDGRIPPSESGSDGASLLSSRLVSQSDGGSSPSINRAVVSRDGSSAVSSEPASPLLKVDTADSDVSVETNLLSTSSAPLHSGSVSSVPSIQSAETQGGTESSSELESASSKAGTREQAKSTGQLRYNAVKNIVAETAKAPPETAHRIRRRRTVHGSDADPLISSTEQDESSTVGSEQSSSTAKVSFAKLASMYSTDSSVVHVPTQDPGTPSSRLARSLYDKANVKSDEKEPPVEPHRTVCDFKDDKAIVVCDEGHGIRALPQTPESRVAPAEFRNVCPLCGNELDDSQYTYIAQTYFYLLQRNFKKWAAKRDQGQPGYGTRSSSVRRSASLRQPLPGTGDNLRSSTDAGSGNSYHRGVSLPKDEYDASDDYFGIGVDVVESDVDVPKHIPPELLVTGYYDRFFEERFKLGSGSFGHVYYCIHIIDGLALGEYAVKKLPVGDDREWLRKMIREVKVRERLRHRNIVDYNHSWLEMHRLNEFCPYVPWLFVLMAYCNGGDLENFVKRFHGQLDDEEIFVLLLDIVNGLCHLHRHGIIYRDLKPSNVLLHFSQKEGVSALLSDFGTCEVLAELGDREVRRQGFTGTVEFTAPELLETDQFGEFSIYYDTKSDMWSLGIILFYLCYGTLPYFDASPKVCRDKILQHSYLELPRTPARCTELQMLIVALTQRIPARRPDCESILGDRCMLGIIRDEEFINSGRAKIAMKIATFSGDSTPRDDKTEAIIRV</sequence>
<gene>
    <name evidence="7" type="ORF">BcabD6B2_12210</name>
</gene>
<name>A0AAV4LNZ5_BABCB</name>
<feature type="region of interest" description="Disordered" evidence="4">
    <location>
        <begin position="1892"/>
        <end position="1942"/>
    </location>
</feature>
<accession>A0AAV4LNZ5</accession>
<evidence type="ECO:0000259" key="5">
    <source>
        <dbReference type="PROSITE" id="PS50004"/>
    </source>
</evidence>
<feature type="region of interest" description="Disordered" evidence="4">
    <location>
        <begin position="28"/>
        <end position="67"/>
    </location>
</feature>
<dbReference type="InterPro" id="IPR052299">
    <property type="entry name" value="CEP76"/>
</dbReference>
<feature type="region of interest" description="Disordered" evidence="4">
    <location>
        <begin position="1556"/>
        <end position="1641"/>
    </location>
</feature>
<keyword evidence="8" id="KW-1185">Reference proteome</keyword>
<dbReference type="InterPro" id="IPR011009">
    <property type="entry name" value="Kinase-like_dom_sf"/>
</dbReference>
<evidence type="ECO:0000256" key="1">
    <source>
        <dbReference type="ARBA" id="ARBA00022741"/>
    </source>
</evidence>
<dbReference type="InterPro" id="IPR035892">
    <property type="entry name" value="C2_domain_sf"/>
</dbReference>
<dbReference type="Proteomes" id="UP001497744">
    <property type="component" value="Unassembled WGS sequence"/>
</dbReference>
<feature type="region of interest" description="Disordered" evidence="4">
    <location>
        <begin position="1133"/>
        <end position="1154"/>
    </location>
</feature>
<evidence type="ECO:0000256" key="4">
    <source>
        <dbReference type="SAM" id="MobiDB-lite"/>
    </source>
</evidence>
<dbReference type="Gene3D" id="1.10.510.10">
    <property type="entry name" value="Transferase(Phosphotransferase) domain 1"/>
    <property type="match status" value="1"/>
</dbReference>
<feature type="compositionally biased region" description="Low complexity" evidence="4">
    <location>
        <begin position="1902"/>
        <end position="1913"/>
    </location>
</feature>
<feature type="compositionally biased region" description="Basic and acidic residues" evidence="4">
    <location>
        <begin position="1468"/>
        <end position="1477"/>
    </location>
</feature>
<dbReference type="InterPro" id="IPR056290">
    <property type="entry name" value="CEPT76/DRC7_peptidase-like_dom"/>
</dbReference>
<reference evidence="7 8" key="1">
    <citation type="submission" date="2021-06" db="EMBL/GenBank/DDBJ databases">
        <title>Genome sequence of Babesia caballi.</title>
        <authorList>
            <person name="Yamagishi J."/>
            <person name="Kidaka T."/>
            <person name="Ochi A."/>
        </authorList>
    </citation>
    <scope>NUCLEOTIDE SEQUENCE [LARGE SCALE GENOMIC DNA]</scope>
    <source>
        <strain evidence="7">USDA-D6B2</strain>
    </source>
</reference>
<feature type="domain" description="Protein kinase" evidence="6">
    <location>
        <begin position="1984"/>
        <end position="2275"/>
    </location>
</feature>
<evidence type="ECO:0000259" key="6">
    <source>
        <dbReference type="PROSITE" id="PS50011"/>
    </source>
</evidence>
<organism evidence="7 8">
    <name type="scientific">Babesia caballi</name>
    <dbReference type="NCBI Taxonomy" id="5871"/>
    <lineage>
        <taxon>Eukaryota</taxon>
        <taxon>Sar</taxon>
        <taxon>Alveolata</taxon>
        <taxon>Apicomplexa</taxon>
        <taxon>Aconoidasida</taxon>
        <taxon>Piroplasmida</taxon>
        <taxon>Babesiidae</taxon>
        <taxon>Babesia</taxon>
    </lineage>
</organism>
<feature type="region of interest" description="Disordered" evidence="4">
    <location>
        <begin position="1205"/>
        <end position="1238"/>
    </location>
</feature>
<feature type="compositionally biased region" description="Low complexity" evidence="4">
    <location>
        <begin position="1662"/>
        <end position="1691"/>
    </location>
</feature>
<evidence type="ECO:0000256" key="2">
    <source>
        <dbReference type="ARBA" id="ARBA00022840"/>
    </source>
</evidence>
<feature type="domain" description="C2" evidence="5">
    <location>
        <begin position="515"/>
        <end position="648"/>
    </location>
</feature>
<dbReference type="SUPFAM" id="SSF56112">
    <property type="entry name" value="Protein kinase-like (PK-like)"/>
    <property type="match status" value="1"/>
</dbReference>
<dbReference type="Pfam" id="PF24652">
    <property type="entry name" value="CEP76_C"/>
    <property type="match status" value="1"/>
</dbReference>
<dbReference type="PROSITE" id="PS00108">
    <property type="entry name" value="PROTEIN_KINASE_ST"/>
    <property type="match status" value="1"/>
</dbReference>
<dbReference type="Pfam" id="PF24656">
    <property type="entry name" value="CEPT76_peptidase"/>
    <property type="match status" value="1"/>
</dbReference>
<dbReference type="GO" id="GO:0004672">
    <property type="term" value="F:protein kinase activity"/>
    <property type="evidence" value="ECO:0007669"/>
    <property type="project" value="InterPro"/>
</dbReference>
<dbReference type="GeneID" id="94193269"/>
<dbReference type="PROSITE" id="PS50004">
    <property type="entry name" value="C2"/>
    <property type="match status" value="1"/>
</dbReference>
<feature type="binding site" evidence="3">
    <location>
        <position position="2017"/>
    </location>
    <ligand>
        <name>ATP</name>
        <dbReference type="ChEBI" id="CHEBI:30616"/>
    </ligand>
</feature>
<evidence type="ECO:0000313" key="8">
    <source>
        <dbReference type="Proteomes" id="UP001497744"/>
    </source>
</evidence>
<proteinExistence type="predicted"/>
<feature type="region of interest" description="Disordered" evidence="4">
    <location>
        <begin position="1273"/>
        <end position="1310"/>
    </location>
</feature>
<dbReference type="Gene3D" id="2.60.40.150">
    <property type="entry name" value="C2 domain"/>
    <property type="match status" value="1"/>
</dbReference>
<evidence type="ECO:0000256" key="3">
    <source>
        <dbReference type="PROSITE-ProRule" id="PRU10141"/>
    </source>
</evidence>
<feature type="compositionally biased region" description="Low complexity" evidence="4">
    <location>
        <begin position="1751"/>
        <end position="1762"/>
    </location>
</feature>
<dbReference type="InterPro" id="IPR000719">
    <property type="entry name" value="Prot_kinase_dom"/>
</dbReference>
<dbReference type="PROSITE" id="PS50011">
    <property type="entry name" value="PROTEIN_KINASE_DOM"/>
    <property type="match status" value="1"/>
</dbReference>
<dbReference type="SMART" id="SM00220">
    <property type="entry name" value="S_TKc"/>
    <property type="match status" value="1"/>
</dbReference>
<feature type="compositionally biased region" description="Acidic residues" evidence="4">
    <location>
        <begin position="1560"/>
        <end position="1569"/>
    </location>
</feature>
<dbReference type="Gene3D" id="3.30.200.20">
    <property type="entry name" value="Phosphorylase Kinase, domain 1"/>
    <property type="match status" value="1"/>
</dbReference>
<feature type="compositionally biased region" description="Polar residues" evidence="4">
    <location>
        <begin position="1922"/>
        <end position="1934"/>
    </location>
</feature>
<comment type="caution">
    <text evidence="7">The sequence shown here is derived from an EMBL/GenBank/DDBJ whole genome shotgun (WGS) entry which is preliminary data.</text>
</comment>
<dbReference type="InterPro" id="IPR017441">
    <property type="entry name" value="Protein_kinase_ATP_BS"/>
</dbReference>
<dbReference type="PANTHER" id="PTHR46436">
    <property type="entry name" value="CENTROSOMAL PROTEIN OF 76 KDA"/>
    <property type="match status" value="1"/>
</dbReference>
<dbReference type="PROSITE" id="PS00107">
    <property type="entry name" value="PROTEIN_KINASE_ATP"/>
    <property type="match status" value="1"/>
</dbReference>
<dbReference type="InterPro" id="IPR008271">
    <property type="entry name" value="Ser/Thr_kinase_AS"/>
</dbReference>
<feature type="compositionally biased region" description="Polar residues" evidence="4">
    <location>
        <begin position="1623"/>
        <end position="1632"/>
    </location>
</feature>
<dbReference type="CDD" id="cd00180">
    <property type="entry name" value="PKc"/>
    <property type="match status" value="1"/>
</dbReference>
<dbReference type="Pfam" id="PF00168">
    <property type="entry name" value="C2"/>
    <property type="match status" value="1"/>
</dbReference>
<dbReference type="GO" id="GO:0005524">
    <property type="term" value="F:ATP binding"/>
    <property type="evidence" value="ECO:0007669"/>
    <property type="project" value="UniProtKB-UniRule"/>
</dbReference>
<feature type="region of interest" description="Disordered" evidence="4">
    <location>
        <begin position="1458"/>
        <end position="1480"/>
    </location>
</feature>
<dbReference type="InterPro" id="IPR056288">
    <property type="entry name" value="CEP76_C"/>
</dbReference>
<dbReference type="PANTHER" id="PTHR46436:SF2">
    <property type="entry name" value="CHROMOSOME UNDETERMINED SCAFFOLD_119, WHOLE GENOME SHOTGUN SEQUENCE"/>
    <property type="match status" value="1"/>
</dbReference>
<keyword evidence="2 3" id="KW-0067">ATP-binding</keyword>
<dbReference type="CDD" id="cd00030">
    <property type="entry name" value="C2"/>
    <property type="match status" value="1"/>
</dbReference>
<dbReference type="Pfam" id="PF00069">
    <property type="entry name" value="Pkinase"/>
    <property type="match status" value="1"/>
</dbReference>
<dbReference type="EMBL" id="BPLF01000001">
    <property type="protein sequence ID" value="GIX61786.1"/>
    <property type="molecule type" value="Genomic_DNA"/>
</dbReference>
<feature type="region of interest" description="Disordered" evidence="4">
    <location>
        <begin position="1653"/>
        <end position="1762"/>
    </location>
</feature>
<feature type="compositionally biased region" description="Basic and acidic residues" evidence="4">
    <location>
        <begin position="36"/>
        <end position="49"/>
    </location>
</feature>
<feature type="region of interest" description="Disordered" evidence="4">
    <location>
        <begin position="1493"/>
        <end position="1519"/>
    </location>
</feature>
<feature type="compositionally biased region" description="Polar residues" evidence="4">
    <location>
        <begin position="1590"/>
        <end position="1615"/>
    </location>
</feature>
<evidence type="ECO:0000313" key="7">
    <source>
        <dbReference type="EMBL" id="GIX61786.1"/>
    </source>
</evidence>
<keyword evidence="1 3" id="KW-0547">Nucleotide-binding</keyword>